<dbReference type="EnsemblMetazoa" id="SMAR000585-RA">
    <property type="protein sequence ID" value="SMAR000585-PA"/>
    <property type="gene ID" value="SMAR000585"/>
</dbReference>
<sequence length="184" mass="21148">MNTSRVTAVLEMQSRFNLRSRERRGTSWAICASWDMINRRARIVVSMKASEAQSITDLPAEAEAEAPVIYFGLKRDQTMIPERVLRGSILAHPVAPRPSIVYIAVRCGAELCRAVWFYFECEAQAPSFIYSLHSARMQSQMKPVNGMEIIITEAQSPHETENYWEKDDYQKTWDNAQNEFSEHV</sequence>
<dbReference type="AlphaFoldDB" id="T1II93"/>
<dbReference type="HOGENOM" id="CLU_1469999_0_0_1"/>
<protein>
    <submittedName>
        <fullName evidence="1">Uncharacterized protein</fullName>
    </submittedName>
</protein>
<evidence type="ECO:0000313" key="1">
    <source>
        <dbReference type="EnsemblMetazoa" id="SMAR000585-PA"/>
    </source>
</evidence>
<proteinExistence type="predicted"/>
<reference evidence="2" key="1">
    <citation type="submission" date="2011-05" db="EMBL/GenBank/DDBJ databases">
        <authorList>
            <person name="Richards S.R."/>
            <person name="Qu J."/>
            <person name="Jiang H."/>
            <person name="Jhangiani S.N."/>
            <person name="Agravi P."/>
            <person name="Goodspeed R."/>
            <person name="Gross S."/>
            <person name="Mandapat C."/>
            <person name="Jackson L."/>
            <person name="Mathew T."/>
            <person name="Pu L."/>
            <person name="Thornton R."/>
            <person name="Saada N."/>
            <person name="Wilczek-Boney K.B."/>
            <person name="Lee S."/>
            <person name="Kovar C."/>
            <person name="Wu Y."/>
            <person name="Scherer S.E."/>
            <person name="Worley K.C."/>
            <person name="Muzny D.M."/>
            <person name="Gibbs R."/>
        </authorList>
    </citation>
    <scope>NUCLEOTIDE SEQUENCE</scope>
    <source>
        <strain evidence="2">Brora</strain>
    </source>
</reference>
<reference evidence="1" key="2">
    <citation type="submission" date="2015-02" db="UniProtKB">
        <authorList>
            <consortium name="EnsemblMetazoa"/>
        </authorList>
    </citation>
    <scope>IDENTIFICATION</scope>
</reference>
<accession>T1II93</accession>
<keyword evidence="2" id="KW-1185">Reference proteome</keyword>
<evidence type="ECO:0000313" key="2">
    <source>
        <dbReference type="Proteomes" id="UP000014500"/>
    </source>
</evidence>
<name>T1II93_STRMM</name>
<dbReference type="Proteomes" id="UP000014500">
    <property type="component" value="Unassembled WGS sequence"/>
</dbReference>
<organism evidence="1 2">
    <name type="scientific">Strigamia maritima</name>
    <name type="common">European centipede</name>
    <name type="synonym">Geophilus maritimus</name>
    <dbReference type="NCBI Taxonomy" id="126957"/>
    <lineage>
        <taxon>Eukaryota</taxon>
        <taxon>Metazoa</taxon>
        <taxon>Ecdysozoa</taxon>
        <taxon>Arthropoda</taxon>
        <taxon>Myriapoda</taxon>
        <taxon>Chilopoda</taxon>
        <taxon>Pleurostigmophora</taxon>
        <taxon>Geophilomorpha</taxon>
        <taxon>Linotaeniidae</taxon>
        <taxon>Strigamia</taxon>
    </lineage>
</organism>
<dbReference type="EMBL" id="JH430147">
    <property type="status" value="NOT_ANNOTATED_CDS"/>
    <property type="molecule type" value="Genomic_DNA"/>
</dbReference>